<accession>A0A164PN33</accession>
<gene>
    <name evidence="1" type="ORF">APZ42_029530</name>
</gene>
<dbReference type="EMBL" id="LRGB01002580">
    <property type="protein sequence ID" value="KZS06983.1"/>
    <property type="molecule type" value="Genomic_DNA"/>
</dbReference>
<keyword evidence="2" id="KW-1185">Reference proteome</keyword>
<sequence>MCPCPSDRIKGSSGKKQIPYTESNFKFTPRLDTRFPEILDCFLFFPLYASSRLRNDLSLSIIIEPSSVGK</sequence>
<evidence type="ECO:0000313" key="1">
    <source>
        <dbReference type="EMBL" id="KZS06983.1"/>
    </source>
</evidence>
<protein>
    <submittedName>
        <fullName evidence="1">Uncharacterized protein</fullName>
    </submittedName>
</protein>
<comment type="caution">
    <text evidence="1">The sequence shown here is derived from an EMBL/GenBank/DDBJ whole genome shotgun (WGS) entry which is preliminary data.</text>
</comment>
<dbReference type="AlphaFoldDB" id="A0A164PN33"/>
<proteinExistence type="predicted"/>
<reference evidence="1 2" key="1">
    <citation type="submission" date="2016-03" db="EMBL/GenBank/DDBJ databases">
        <title>EvidentialGene: Evidence-directed Construction of Genes on Genomes.</title>
        <authorList>
            <person name="Gilbert D.G."/>
            <person name="Choi J.-H."/>
            <person name="Mockaitis K."/>
            <person name="Colbourne J."/>
            <person name="Pfrender M."/>
        </authorList>
    </citation>
    <scope>NUCLEOTIDE SEQUENCE [LARGE SCALE GENOMIC DNA]</scope>
    <source>
        <strain evidence="1 2">Xinb3</strain>
        <tissue evidence="1">Complete organism</tissue>
    </source>
</reference>
<organism evidence="1 2">
    <name type="scientific">Daphnia magna</name>
    <dbReference type="NCBI Taxonomy" id="35525"/>
    <lineage>
        <taxon>Eukaryota</taxon>
        <taxon>Metazoa</taxon>
        <taxon>Ecdysozoa</taxon>
        <taxon>Arthropoda</taxon>
        <taxon>Crustacea</taxon>
        <taxon>Branchiopoda</taxon>
        <taxon>Diplostraca</taxon>
        <taxon>Cladocera</taxon>
        <taxon>Anomopoda</taxon>
        <taxon>Daphniidae</taxon>
        <taxon>Daphnia</taxon>
    </lineage>
</organism>
<name>A0A164PN33_9CRUS</name>
<evidence type="ECO:0000313" key="2">
    <source>
        <dbReference type="Proteomes" id="UP000076858"/>
    </source>
</evidence>
<dbReference type="Proteomes" id="UP000076858">
    <property type="component" value="Unassembled WGS sequence"/>
</dbReference>